<proteinExistence type="predicted"/>
<keyword evidence="2" id="KW-1185">Reference proteome</keyword>
<name>A0AAD9X181_9ROSI</name>
<dbReference type="Proteomes" id="UP001280121">
    <property type="component" value="Unassembled WGS sequence"/>
</dbReference>
<gene>
    <name evidence="1" type="ORF">Ddye_011230</name>
</gene>
<organism evidence="1 2">
    <name type="scientific">Dipteronia dyeriana</name>
    <dbReference type="NCBI Taxonomy" id="168575"/>
    <lineage>
        <taxon>Eukaryota</taxon>
        <taxon>Viridiplantae</taxon>
        <taxon>Streptophyta</taxon>
        <taxon>Embryophyta</taxon>
        <taxon>Tracheophyta</taxon>
        <taxon>Spermatophyta</taxon>
        <taxon>Magnoliopsida</taxon>
        <taxon>eudicotyledons</taxon>
        <taxon>Gunneridae</taxon>
        <taxon>Pentapetalae</taxon>
        <taxon>rosids</taxon>
        <taxon>malvids</taxon>
        <taxon>Sapindales</taxon>
        <taxon>Sapindaceae</taxon>
        <taxon>Hippocastanoideae</taxon>
        <taxon>Acereae</taxon>
        <taxon>Dipteronia</taxon>
    </lineage>
</organism>
<dbReference type="SUPFAM" id="SSF52047">
    <property type="entry name" value="RNI-like"/>
    <property type="match status" value="1"/>
</dbReference>
<protein>
    <submittedName>
        <fullName evidence="1">Uncharacterized protein</fullName>
    </submittedName>
</protein>
<accession>A0AAD9X181</accession>
<evidence type="ECO:0000313" key="1">
    <source>
        <dbReference type="EMBL" id="KAK2651374.1"/>
    </source>
</evidence>
<evidence type="ECO:0000313" key="2">
    <source>
        <dbReference type="Proteomes" id="UP001280121"/>
    </source>
</evidence>
<sequence>MLWLSGDINCRLSTGIKTSVKHSIVDIGGEPYFVAATTDIRSDVSVGKLPHLNRLRLFGDPFTGKHITFLSGGFPKLRLLNLWKLPLQDWTVKEEGTMPCLNELEIRDC</sequence>
<comment type="caution">
    <text evidence="1">The sequence shown here is derived from an EMBL/GenBank/DDBJ whole genome shotgun (WGS) entry which is preliminary data.</text>
</comment>
<dbReference type="EMBL" id="JANJYI010000004">
    <property type="protein sequence ID" value="KAK2651374.1"/>
    <property type="molecule type" value="Genomic_DNA"/>
</dbReference>
<dbReference type="Gene3D" id="3.80.10.10">
    <property type="entry name" value="Ribonuclease Inhibitor"/>
    <property type="match status" value="1"/>
</dbReference>
<dbReference type="AlphaFoldDB" id="A0AAD9X181"/>
<reference evidence="1" key="1">
    <citation type="journal article" date="2023" name="Plant J.">
        <title>Genome sequences and population genomics provide insights into the demographic history, inbreeding, and mutation load of two 'living fossil' tree species of Dipteronia.</title>
        <authorList>
            <person name="Feng Y."/>
            <person name="Comes H.P."/>
            <person name="Chen J."/>
            <person name="Zhu S."/>
            <person name="Lu R."/>
            <person name="Zhang X."/>
            <person name="Li P."/>
            <person name="Qiu J."/>
            <person name="Olsen K.M."/>
            <person name="Qiu Y."/>
        </authorList>
    </citation>
    <scope>NUCLEOTIDE SEQUENCE</scope>
    <source>
        <strain evidence="1">KIB01</strain>
    </source>
</reference>
<dbReference type="InterPro" id="IPR032675">
    <property type="entry name" value="LRR_dom_sf"/>
</dbReference>